<gene>
    <name evidence="2" type="ORF">PIIN_03237</name>
</gene>
<name>G4TDD6_SERID</name>
<evidence type="ECO:0000313" key="2">
    <source>
        <dbReference type="EMBL" id="CCA69338.1"/>
    </source>
</evidence>
<accession>G4TDD6</accession>
<feature type="compositionally biased region" description="Low complexity" evidence="1">
    <location>
        <begin position="70"/>
        <end position="88"/>
    </location>
</feature>
<feature type="compositionally biased region" description="Low complexity" evidence="1">
    <location>
        <begin position="130"/>
        <end position="153"/>
    </location>
</feature>
<dbReference type="Proteomes" id="UP000007148">
    <property type="component" value="Unassembled WGS sequence"/>
</dbReference>
<proteinExistence type="predicted"/>
<evidence type="ECO:0000256" key="1">
    <source>
        <dbReference type="SAM" id="MobiDB-lite"/>
    </source>
</evidence>
<dbReference type="InParanoid" id="G4TDD6"/>
<protein>
    <submittedName>
        <fullName evidence="2">Uncharacterized protein</fullName>
    </submittedName>
</protein>
<dbReference type="EMBL" id="CAFZ01000052">
    <property type="protein sequence ID" value="CCA69338.1"/>
    <property type="molecule type" value="Genomic_DNA"/>
</dbReference>
<feature type="compositionally biased region" description="Acidic residues" evidence="1">
    <location>
        <begin position="168"/>
        <end position="180"/>
    </location>
</feature>
<keyword evidence="3" id="KW-1185">Reference proteome</keyword>
<dbReference type="AlphaFoldDB" id="G4TDD6"/>
<sequence length="180" mass="19005">MSCIEALTTRQYLDNGSPFASCATTSINNTFLNRLKPIMSTNIQPHSIPSTRGAVFPHLLTVPPFALPVAKTKPSSSPSSTAPSTPNPNEERHWVKITSGNNTGILAKHPSSDRSGALRDSGVSLPARPSSSISSSSGSKSRTSSSGSSSYSSAPRPALHSQPVNADAIEEDWEVVYPDE</sequence>
<organism evidence="2 3">
    <name type="scientific">Serendipita indica (strain DSM 11827)</name>
    <name type="common">Root endophyte fungus</name>
    <name type="synonym">Piriformospora indica</name>
    <dbReference type="NCBI Taxonomy" id="1109443"/>
    <lineage>
        <taxon>Eukaryota</taxon>
        <taxon>Fungi</taxon>
        <taxon>Dikarya</taxon>
        <taxon>Basidiomycota</taxon>
        <taxon>Agaricomycotina</taxon>
        <taxon>Agaricomycetes</taxon>
        <taxon>Sebacinales</taxon>
        <taxon>Serendipitaceae</taxon>
        <taxon>Serendipita</taxon>
    </lineage>
</organism>
<feature type="region of interest" description="Disordered" evidence="1">
    <location>
        <begin position="70"/>
        <end position="180"/>
    </location>
</feature>
<dbReference type="HOGENOM" id="CLU_1496803_0_0_1"/>
<reference evidence="2 3" key="1">
    <citation type="journal article" date="2011" name="PLoS Pathog.">
        <title>Endophytic Life Strategies Decoded by Genome and Transcriptome Analyses of the Mutualistic Root Symbiont Piriformospora indica.</title>
        <authorList>
            <person name="Zuccaro A."/>
            <person name="Lahrmann U."/>
            <person name="Guldener U."/>
            <person name="Langen G."/>
            <person name="Pfiffi S."/>
            <person name="Biedenkopf D."/>
            <person name="Wong P."/>
            <person name="Samans B."/>
            <person name="Grimm C."/>
            <person name="Basiewicz M."/>
            <person name="Murat C."/>
            <person name="Martin F."/>
            <person name="Kogel K.H."/>
        </authorList>
    </citation>
    <scope>NUCLEOTIDE SEQUENCE [LARGE SCALE GENOMIC DNA]</scope>
    <source>
        <strain evidence="2 3">DSM 11827</strain>
    </source>
</reference>
<evidence type="ECO:0000313" key="3">
    <source>
        <dbReference type="Proteomes" id="UP000007148"/>
    </source>
</evidence>